<sequence length="68" mass="8109">TMYDSCRSEYSIRHGNAPWCVLFREEDAEVMEYAIDLFDYYRHGYGYDINHEQSCNLFSALVERILCV</sequence>
<accession>R7UE30</accession>
<dbReference type="PANTHER" id="PTHR20963:SF8">
    <property type="entry name" value="MULTIPLE INOSITOL POLYPHOSPHATE PHOSPHATASE 1"/>
    <property type="match status" value="1"/>
</dbReference>
<evidence type="ECO:0000256" key="1">
    <source>
        <dbReference type="ARBA" id="ARBA00004370"/>
    </source>
</evidence>
<dbReference type="AlphaFoldDB" id="R7UE30"/>
<comment type="subcellular location">
    <subcellularLocation>
        <location evidence="1">Membrane</location>
    </subcellularLocation>
</comment>
<dbReference type="GO" id="GO:0003993">
    <property type="term" value="F:acid phosphatase activity"/>
    <property type="evidence" value="ECO:0007669"/>
    <property type="project" value="TreeGrafter"/>
</dbReference>
<reference evidence="6" key="1">
    <citation type="submission" date="2012-12" db="EMBL/GenBank/DDBJ databases">
        <authorList>
            <person name="Hellsten U."/>
            <person name="Grimwood J."/>
            <person name="Chapman J.A."/>
            <person name="Shapiro H."/>
            <person name="Aerts A."/>
            <person name="Otillar R.P."/>
            <person name="Terry A.Y."/>
            <person name="Boore J.L."/>
            <person name="Simakov O."/>
            <person name="Marletaz F."/>
            <person name="Cho S.-J."/>
            <person name="Edsinger-Gonzales E."/>
            <person name="Havlak P."/>
            <person name="Kuo D.-H."/>
            <person name="Larsson T."/>
            <person name="Lv J."/>
            <person name="Arendt D."/>
            <person name="Savage R."/>
            <person name="Osoegawa K."/>
            <person name="de Jong P."/>
            <person name="Lindberg D.R."/>
            <person name="Seaver E.C."/>
            <person name="Weisblat D.A."/>
            <person name="Putnam N.H."/>
            <person name="Grigoriev I.V."/>
            <person name="Rokhsar D.S."/>
        </authorList>
    </citation>
    <scope>NUCLEOTIDE SEQUENCE</scope>
    <source>
        <strain evidence="6">I ESC-2004</strain>
    </source>
</reference>
<dbReference type="Proteomes" id="UP000014760">
    <property type="component" value="Unassembled WGS sequence"/>
</dbReference>
<dbReference type="HOGENOM" id="CLU_2801281_0_0_1"/>
<dbReference type="Gene3D" id="3.40.50.1240">
    <property type="entry name" value="Phosphoglycerate mutase-like"/>
    <property type="match status" value="1"/>
</dbReference>
<feature type="non-terminal residue" evidence="4">
    <location>
        <position position="1"/>
    </location>
</feature>
<keyword evidence="2" id="KW-0732">Signal</keyword>
<dbReference type="STRING" id="283909.R7UE30"/>
<dbReference type="EMBL" id="AMQN01008197">
    <property type="status" value="NOT_ANNOTATED_CDS"/>
    <property type="molecule type" value="Genomic_DNA"/>
</dbReference>
<dbReference type="GO" id="GO:0052745">
    <property type="term" value="F:inositol phosphate phosphatase activity"/>
    <property type="evidence" value="ECO:0007669"/>
    <property type="project" value="TreeGrafter"/>
</dbReference>
<reference evidence="4 6" key="2">
    <citation type="journal article" date="2013" name="Nature">
        <title>Insights into bilaterian evolution from three spiralian genomes.</title>
        <authorList>
            <person name="Simakov O."/>
            <person name="Marletaz F."/>
            <person name="Cho S.J."/>
            <person name="Edsinger-Gonzales E."/>
            <person name="Havlak P."/>
            <person name="Hellsten U."/>
            <person name="Kuo D.H."/>
            <person name="Larsson T."/>
            <person name="Lv J."/>
            <person name="Arendt D."/>
            <person name="Savage R."/>
            <person name="Osoegawa K."/>
            <person name="de Jong P."/>
            <person name="Grimwood J."/>
            <person name="Chapman J.A."/>
            <person name="Shapiro H."/>
            <person name="Aerts A."/>
            <person name="Otillar R.P."/>
            <person name="Terry A.Y."/>
            <person name="Boore J.L."/>
            <person name="Grigoriev I.V."/>
            <person name="Lindberg D.R."/>
            <person name="Seaver E.C."/>
            <person name="Weisblat D.A."/>
            <person name="Putnam N.H."/>
            <person name="Rokhsar D.S."/>
        </authorList>
    </citation>
    <scope>NUCLEOTIDE SEQUENCE</scope>
    <source>
        <strain evidence="4 6">I ESC-2004</strain>
    </source>
</reference>
<dbReference type="GO" id="GO:0016020">
    <property type="term" value="C:membrane"/>
    <property type="evidence" value="ECO:0007669"/>
    <property type="project" value="UniProtKB-SubCell"/>
</dbReference>
<evidence type="ECO:0000313" key="6">
    <source>
        <dbReference type="Proteomes" id="UP000014760"/>
    </source>
</evidence>
<evidence type="ECO:0000256" key="2">
    <source>
        <dbReference type="ARBA" id="ARBA00022729"/>
    </source>
</evidence>
<dbReference type="SUPFAM" id="SSF53254">
    <property type="entry name" value="Phosphoglycerate mutase-like"/>
    <property type="match status" value="1"/>
</dbReference>
<reference evidence="5" key="3">
    <citation type="submission" date="2015-06" db="UniProtKB">
        <authorList>
            <consortium name="EnsemblMetazoa"/>
        </authorList>
    </citation>
    <scope>IDENTIFICATION</scope>
</reference>
<dbReference type="OrthoDB" id="6509975at2759"/>
<dbReference type="EnsemblMetazoa" id="CapteT103961">
    <property type="protein sequence ID" value="CapteP103961"/>
    <property type="gene ID" value="CapteG103961"/>
</dbReference>
<gene>
    <name evidence="4" type="ORF">CAPTEDRAFT_103961</name>
</gene>
<dbReference type="PANTHER" id="PTHR20963">
    <property type="entry name" value="MULTIPLE INOSITOL POLYPHOSPHATE PHOSPHATASE-RELATED"/>
    <property type="match status" value="1"/>
</dbReference>
<proteinExistence type="predicted"/>
<name>R7UE30_CAPTE</name>
<organism evidence="4">
    <name type="scientific">Capitella teleta</name>
    <name type="common">Polychaete worm</name>
    <dbReference type="NCBI Taxonomy" id="283909"/>
    <lineage>
        <taxon>Eukaryota</taxon>
        <taxon>Metazoa</taxon>
        <taxon>Spiralia</taxon>
        <taxon>Lophotrochozoa</taxon>
        <taxon>Annelida</taxon>
        <taxon>Polychaeta</taxon>
        <taxon>Sedentaria</taxon>
        <taxon>Scolecida</taxon>
        <taxon>Capitellidae</taxon>
        <taxon>Capitella</taxon>
    </lineage>
</organism>
<dbReference type="InterPro" id="IPR029033">
    <property type="entry name" value="His_PPase_superfam"/>
</dbReference>
<dbReference type="EMBL" id="KB302404">
    <property type="protein sequence ID" value="ELU04351.1"/>
    <property type="molecule type" value="Genomic_DNA"/>
</dbReference>
<keyword evidence="6" id="KW-1185">Reference proteome</keyword>
<protein>
    <submittedName>
        <fullName evidence="4 5">Uncharacterized protein</fullName>
    </submittedName>
</protein>
<keyword evidence="3" id="KW-0472">Membrane</keyword>
<evidence type="ECO:0000256" key="3">
    <source>
        <dbReference type="ARBA" id="ARBA00023136"/>
    </source>
</evidence>
<evidence type="ECO:0000313" key="5">
    <source>
        <dbReference type="EnsemblMetazoa" id="CapteP103961"/>
    </source>
</evidence>
<evidence type="ECO:0000313" key="4">
    <source>
        <dbReference type="EMBL" id="ELU04351.1"/>
    </source>
</evidence>